<gene>
    <name evidence="1" type="ORF">ACFSUC_12625</name>
</gene>
<accession>A0ABW5RCF1</accession>
<sequence length="108" mass="12650">MNQKEIEKQIIEQFQQDEEMMILVFAQWCVNHDLDPMEVYLKAYPDQLPNARLQAMIQLAVPKHESEEIADATLLGVLDLYGNTDLADVIQQEIRMLSQKQNQQKRSY</sequence>
<evidence type="ECO:0000313" key="1">
    <source>
        <dbReference type="EMBL" id="MFD2672410.1"/>
    </source>
</evidence>
<dbReference type="RefSeq" id="WP_379929973.1">
    <property type="nucleotide sequence ID" value="NZ_JBHUMM010000037.1"/>
</dbReference>
<evidence type="ECO:0000313" key="2">
    <source>
        <dbReference type="Proteomes" id="UP001597497"/>
    </source>
</evidence>
<name>A0ABW5RCF1_9BACL</name>
<organism evidence="1 2">
    <name type="scientific">Marinicrinis sediminis</name>
    <dbReference type="NCBI Taxonomy" id="1652465"/>
    <lineage>
        <taxon>Bacteria</taxon>
        <taxon>Bacillati</taxon>
        <taxon>Bacillota</taxon>
        <taxon>Bacilli</taxon>
        <taxon>Bacillales</taxon>
        <taxon>Paenibacillaceae</taxon>
    </lineage>
</organism>
<reference evidence="2" key="1">
    <citation type="journal article" date="2019" name="Int. J. Syst. Evol. Microbiol.">
        <title>The Global Catalogue of Microorganisms (GCM) 10K type strain sequencing project: providing services to taxonomists for standard genome sequencing and annotation.</title>
        <authorList>
            <consortium name="The Broad Institute Genomics Platform"/>
            <consortium name="The Broad Institute Genome Sequencing Center for Infectious Disease"/>
            <person name="Wu L."/>
            <person name="Ma J."/>
        </authorList>
    </citation>
    <scope>NUCLEOTIDE SEQUENCE [LARGE SCALE GENOMIC DNA]</scope>
    <source>
        <strain evidence="2">KCTC 33676</strain>
    </source>
</reference>
<protein>
    <submittedName>
        <fullName evidence="1">Uncharacterized protein</fullName>
    </submittedName>
</protein>
<keyword evidence="2" id="KW-1185">Reference proteome</keyword>
<dbReference type="EMBL" id="JBHUMM010000037">
    <property type="protein sequence ID" value="MFD2672410.1"/>
    <property type="molecule type" value="Genomic_DNA"/>
</dbReference>
<dbReference type="Proteomes" id="UP001597497">
    <property type="component" value="Unassembled WGS sequence"/>
</dbReference>
<proteinExistence type="predicted"/>
<comment type="caution">
    <text evidence="1">The sequence shown here is derived from an EMBL/GenBank/DDBJ whole genome shotgun (WGS) entry which is preliminary data.</text>
</comment>